<name>A0A3T1D8T1_9BACL</name>
<dbReference type="SUPFAM" id="SSF56784">
    <property type="entry name" value="HAD-like"/>
    <property type="match status" value="1"/>
</dbReference>
<protein>
    <submittedName>
        <fullName evidence="1">Hydrolase</fullName>
    </submittedName>
</protein>
<dbReference type="Proteomes" id="UP000289856">
    <property type="component" value="Chromosome"/>
</dbReference>
<accession>A0A3T1D8T1</accession>
<dbReference type="GO" id="GO:0005829">
    <property type="term" value="C:cytosol"/>
    <property type="evidence" value="ECO:0007669"/>
    <property type="project" value="TreeGrafter"/>
</dbReference>
<dbReference type="NCBIfam" id="TIGR01484">
    <property type="entry name" value="HAD-SF-IIB"/>
    <property type="match status" value="1"/>
</dbReference>
<dbReference type="PANTHER" id="PTHR10000">
    <property type="entry name" value="PHOSPHOSERINE PHOSPHATASE"/>
    <property type="match status" value="1"/>
</dbReference>
<gene>
    <name evidence="1" type="ORF">KCTCHS21_39010</name>
</gene>
<reference evidence="1 2" key="1">
    <citation type="submission" date="2019-01" db="EMBL/GenBank/DDBJ databases">
        <title>Complete genome sequence of Cohnella hallensis HS21 isolated from Korean fir (Abies koreana) rhizospheric soil.</title>
        <authorList>
            <person name="Jiang L."/>
            <person name="Kang S.W."/>
            <person name="Kim S."/>
            <person name="Jung J."/>
            <person name="Kim C.Y."/>
            <person name="Kim D.H."/>
            <person name="Kim S.W."/>
            <person name="Lee J."/>
        </authorList>
    </citation>
    <scope>NUCLEOTIDE SEQUENCE [LARGE SCALE GENOMIC DNA]</scope>
    <source>
        <strain evidence="1 2">HS21</strain>
    </source>
</reference>
<proteinExistence type="predicted"/>
<dbReference type="KEGG" id="cohn:KCTCHS21_39010"/>
<evidence type="ECO:0000313" key="2">
    <source>
        <dbReference type="Proteomes" id="UP000289856"/>
    </source>
</evidence>
<dbReference type="InterPro" id="IPR023214">
    <property type="entry name" value="HAD_sf"/>
</dbReference>
<dbReference type="Pfam" id="PF08282">
    <property type="entry name" value="Hydrolase_3"/>
    <property type="match status" value="1"/>
</dbReference>
<dbReference type="GO" id="GO:0016791">
    <property type="term" value="F:phosphatase activity"/>
    <property type="evidence" value="ECO:0007669"/>
    <property type="project" value="UniProtKB-ARBA"/>
</dbReference>
<dbReference type="GO" id="GO:0000287">
    <property type="term" value="F:magnesium ion binding"/>
    <property type="evidence" value="ECO:0007669"/>
    <property type="project" value="TreeGrafter"/>
</dbReference>
<dbReference type="InterPro" id="IPR006379">
    <property type="entry name" value="HAD-SF_hydro_IIB"/>
</dbReference>
<keyword evidence="2" id="KW-1185">Reference proteome</keyword>
<dbReference type="RefSeq" id="WP_130611931.1">
    <property type="nucleotide sequence ID" value="NZ_AP019400.1"/>
</dbReference>
<dbReference type="EMBL" id="AP019400">
    <property type="protein sequence ID" value="BBI34502.1"/>
    <property type="molecule type" value="Genomic_DNA"/>
</dbReference>
<organism evidence="1 2">
    <name type="scientific">Cohnella abietis</name>
    <dbReference type="NCBI Taxonomy" id="2507935"/>
    <lineage>
        <taxon>Bacteria</taxon>
        <taxon>Bacillati</taxon>
        <taxon>Bacillota</taxon>
        <taxon>Bacilli</taxon>
        <taxon>Bacillales</taxon>
        <taxon>Paenibacillaceae</taxon>
        <taxon>Cohnella</taxon>
    </lineage>
</organism>
<sequence>MIFVFDLDGTICYKGQPITEKILHVLECLQVNGHTVIFASARPIRDMLPILNPRFHAYTMIGGNGSLVSENGQLTYSTSFTSHQTHSIKSLLNEYDATYLIDGEWDYSYTGSPDHPILTQVDPARLAKMVPLEAHEAIVKVLVLTANAMEQLADKITLLDVVVHTHRNENVLDISPNNIHKWAALKKLNIGREQYIAFGNDANDISMFKNAAHSVMIGYHEELAQYATEAIPLEENIEDKIVEKLNYLSTIYN</sequence>
<dbReference type="OrthoDB" id="1650327at2"/>
<dbReference type="AlphaFoldDB" id="A0A3T1D8T1"/>
<dbReference type="Gene3D" id="3.40.50.1000">
    <property type="entry name" value="HAD superfamily/HAD-like"/>
    <property type="match status" value="1"/>
</dbReference>
<evidence type="ECO:0000313" key="1">
    <source>
        <dbReference type="EMBL" id="BBI34502.1"/>
    </source>
</evidence>
<dbReference type="PANTHER" id="PTHR10000:SF53">
    <property type="entry name" value="5-AMINO-6-(5-PHOSPHO-D-RIBITYLAMINO)URACIL PHOSPHATASE YBJI-RELATED"/>
    <property type="match status" value="1"/>
</dbReference>
<dbReference type="InterPro" id="IPR036412">
    <property type="entry name" value="HAD-like_sf"/>
</dbReference>
<dbReference type="Gene3D" id="3.30.1240.10">
    <property type="match status" value="1"/>
</dbReference>
<keyword evidence="1" id="KW-0378">Hydrolase</keyword>